<evidence type="ECO:0000313" key="1">
    <source>
        <dbReference type="EMBL" id="JAD64931.1"/>
    </source>
</evidence>
<dbReference type="AlphaFoldDB" id="A0A0A9BNI5"/>
<dbReference type="EMBL" id="GBRH01232964">
    <property type="protein sequence ID" value="JAD64931.1"/>
    <property type="molecule type" value="Transcribed_RNA"/>
</dbReference>
<protein>
    <submittedName>
        <fullName evidence="1">Uncharacterized protein</fullName>
    </submittedName>
</protein>
<organism evidence="1">
    <name type="scientific">Arundo donax</name>
    <name type="common">Giant reed</name>
    <name type="synonym">Donax arundinaceus</name>
    <dbReference type="NCBI Taxonomy" id="35708"/>
    <lineage>
        <taxon>Eukaryota</taxon>
        <taxon>Viridiplantae</taxon>
        <taxon>Streptophyta</taxon>
        <taxon>Embryophyta</taxon>
        <taxon>Tracheophyta</taxon>
        <taxon>Spermatophyta</taxon>
        <taxon>Magnoliopsida</taxon>
        <taxon>Liliopsida</taxon>
        <taxon>Poales</taxon>
        <taxon>Poaceae</taxon>
        <taxon>PACMAD clade</taxon>
        <taxon>Arundinoideae</taxon>
        <taxon>Arundineae</taxon>
        <taxon>Arundo</taxon>
    </lineage>
</organism>
<name>A0A0A9BNI5_ARUDO</name>
<sequence>MPPIAPPIDSIVPSNSSYSGWNM</sequence>
<reference evidence="1" key="2">
    <citation type="journal article" date="2015" name="Data Brief">
        <title>Shoot transcriptome of the giant reed, Arundo donax.</title>
        <authorList>
            <person name="Barrero R.A."/>
            <person name="Guerrero F.D."/>
            <person name="Moolhuijzen P."/>
            <person name="Goolsby J.A."/>
            <person name="Tidwell J."/>
            <person name="Bellgard S.E."/>
            <person name="Bellgard M.I."/>
        </authorList>
    </citation>
    <scope>NUCLEOTIDE SEQUENCE</scope>
    <source>
        <tissue evidence="1">Shoot tissue taken approximately 20 cm above the soil surface</tissue>
    </source>
</reference>
<proteinExistence type="predicted"/>
<reference evidence="1" key="1">
    <citation type="submission" date="2014-09" db="EMBL/GenBank/DDBJ databases">
        <authorList>
            <person name="Magalhaes I.L.F."/>
            <person name="Oliveira U."/>
            <person name="Santos F.R."/>
            <person name="Vidigal T.H.D.A."/>
            <person name="Brescovit A.D."/>
            <person name="Santos A.J."/>
        </authorList>
    </citation>
    <scope>NUCLEOTIDE SEQUENCE</scope>
    <source>
        <tissue evidence="1">Shoot tissue taken approximately 20 cm above the soil surface</tissue>
    </source>
</reference>
<accession>A0A0A9BNI5</accession>